<dbReference type="SUPFAM" id="SSF50939">
    <property type="entry name" value="Sialidases"/>
    <property type="match status" value="1"/>
</dbReference>
<organism evidence="2 3">
    <name type="scientific">Botrimarina mediterranea</name>
    <dbReference type="NCBI Taxonomy" id="2528022"/>
    <lineage>
        <taxon>Bacteria</taxon>
        <taxon>Pseudomonadati</taxon>
        <taxon>Planctomycetota</taxon>
        <taxon>Planctomycetia</taxon>
        <taxon>Pirellulales</taxon>
        <taxon>Lacipirellulaceae</taxon>
        <taxon>Botrimarina</taxon>
    </lineage>
</organism>
<sequence>MGCAITMLLTGGSVRCEGREAVVSSGFLYETAPYPSCHASTIAEVDGALVASWFGGTHERHPDVGIWVARNEGEGWSEPIEVANGVFQGERYPSWNPVLFQPSAGPLLLFYKVGPTPQDWWGMLIKSEDGGFTWSEPQRLPDEVLGPIKNKPIELEGGVLLCPSSSEHDGWRVHFERTADHGKTWEVTPPVNDPEDIRAIQPSLLRHGDGVLQAIGRTRDSGVFQVWSCDNGRTWGEMSTTGLPNPSSGTDAVTLADGRHLLVYNHNPNYKGRSPLNVAVSDDGKSWRAALVLEDDKEHDAGYSYPAVIQSSDGLVHITYTWRRERIKHVVLDPKQLDGPPITGEEWPNTEAGVE</sequence>
<reference evidence="2 3" key="1">
    <citation type="submission" date="2019-02" db="EMBL/GenBank/DDBJ databases">
        <title>Deep-cultivation of Planctomycetes and their phenomic and genomic characterization uncovers novel biology.</title>
        <authorList>
            <person name="Wiegand S."/>
            <person name="Jogler M."/>
            <person name="Boedeker C."/>
            <person name="Pinto D."/>
            <person name="Vollmers J."/>
            <person name="Rivas-Marin E."/>
            <person name="Kohn T."/>
            <person name="Peeters S.H."/>
            <person name="Heuer A."/>
            <person name="Rast P."/>
            <person name="Oberbeckmann S."/>
            <person name="Bunk B."/>
            <person name="Jeske O."/>
            <person name="Meyerdierks A."/>
            <person name="Storesund J.E."/>
            <person name="Kallscheuer N."/>
            <person name="Luecker S."/>
            <person name="Lage O.M."/>
            <person name="Pohl T."/>
            <person name="Merkel B.J."/>
            <person name="Hornburger P."/>
            <person name="Mueller R.-W."/>
            <person name="Bruemmer F."/>
            <person name="Labrenz M."/>
            <person name="Spormann A.M."/>
            <person name="Op den Camp H."/>
            <person name="Overmann J."/>
            <person name="Amann R."/>
            <person name="Jetten M.S.M."/>
            <person name="Mascher T."/>
            <person name="Medema M.H."/>
            <person name="Devos D.P."/>
            <person name="Kaster A.-K."/>
            <person name="Ovreas L."/>
            <person name="Rohde M."/>
            <person name="Galperin M.Y."/>
            <person name="Jogler C."/>
        </authorList>
    </citation>
    <scope>NUCLEOTIDE SEQUENCE [LARGE SCALE GENOMIC DNA]</scope>
    <source>
        <strain evidence="2 3">Spa11</strain>
    </source>
</reference>
<feature type="domain" description="Sialidase" evidence="1">
    <location>
        <begin position="47"/>
        <end position="318"/>
    </location>
</feature>
<dbReference type="KEGG" id="bmei:Spa11_26470"/>
<dbReference type="InterPro" id="IPR011040">
    <property type="entry name" value="Sialidase"/>
</dbReference>
<evidence type="ECO:0000313" key="2">
    <source>
        <dbReference type="EMBL" id="QDV74444.1"/>
    </source>
</evidence>
<dbReference type="AlphaFoldDB" id="A0A518K9H2"/>
<keyword evidence="3" id="KW-1185">Reference proteome</keyword>
<dbReference type="PANTHER" id="PTHR43752:SF2">
    <property type="entry name" value="BNR_ASP-BOX REPEAT FAMILY PROTEIN"/>
    <property type="match status" value="1"/>
</dbReference>
<accession>A0A518K9H2</accession>
<dbReference type="PANTHER" id="PTHR43752">
    <property type="entry name" value="BNR/ASP-BOX REPEAT FAMILY PROTEIN"/>
    <property type="match status" value="1"/>
</dbReference>
<dbReference type="Proteomes" id="UP000316426">
    <property type="component" value="Chromosome"/>
</dbReference>
<dbReference type="CDD" id="cd15482">
    <property type="entry name" value="Sialidase_non-viral"/>
    <property type="match status" value="1"/>
</dbReference>
<evidence type="ECO:0000313" key="3">
    <source>
        <dbReference type="Proteomes" id="UP000316426"/>
    </source>
</evidence>
<protein>
    <recommendedName>
        <fullName evidence="1">Sialidase domain-containing protein</fullName>
    </recommendedName>
</protein>
<dbReference type="EMBL" id="CP036349">
    <property type="protein sequence ID" value="QDV74444.1"/>
    <property type="molecule type" value="Genomic_DNA"/>
</dbReference>
<evidence type="ECO:0000259" key="1">
    <source>
        <dbReference type="Pfam" id="PF13088"/>
    </source>
</evidence>
<name>A0A518K9H2_9BACT</name>
<dbReference type="InterPro" id="IPR036278">
    <property type="entry name" value="Sialidase_sf"/>
</dbReference>
<proteinExistence type="predicted"/>
<dbReference type="Gene3D" id="2.120.10.10">
    <property type="match status" value="1"/>
</dbReference>
<dbReference type="Pfam" id="PF13088">
    <property type="entry name" value="BNR_2"/>
    <property type="match status" value="1"/>
</dbReference>
<gene>
    <name evidence="2" type="ORF">Spa11_26470</name>
</gene>